<accession>A0A168ISJ6</accession>
<dbReference type="SUPFAM" id="SSF52113">
    <property type="entry name" value="BRCT domain"/>
    <property type="match status" value="1"/>
</dbReference>
<dbReference type="EMBL" id="AZHF01000002">
    <property type="protein sequence ID" value="OAA79613.1"/>
    <property type="molecule type" value="Genomic_DNA"/>
</dbReference>
<protein>
    <submittedName>
        <fullName evidence="3">Brct domain containing protein</fullName>
    </submittedName>
</protein>
<name>A0A168ISJ6_CORDF</name>
<dbReference type="AlphaFoldDB" id="A0A168ISJ6"/>
<evidence type="ECO:0000259" key="2">
    <source>
        <dbReference type="PROSITE" id="PS50172"/>
    </source>
</evidence>
<dbReference type="Gene3D" id="3.40.50.10190">
    <property type="entry name" value="BRCT domain"/>
    <property type="match status" value="1"/>
</dbReference>
<feature type="domain" description="BRCT" evidence="2">
    <location>
        <begin position="1"/>
        <end position="97"/>
    </location>
</feature>
<evidence type="ECO:0000256" key="1">
    <source>
        <dbReference type="SAM" id="MobiDB-lite"/>
    </source>
</evidence>
<dbReference type="STRING" id="1081108.A0A168ISJ6"/>
<reference evidence="3 4" key="1">
    <citation type="journal article" date="2016" name="Genome Biol. Evol.">
        <title>Divergent and convergent evolution of fungal pathogenicity.</title>
        <authorList>
            <person name="Shang Y."/>
            <person name="Xiao G."/>
            <person name="Zheng P."/>
            <person name="Cen K."/>
            <person name="Zhan S."/>
            <person name="Wang C."/>
        </authorList>
    </citation>
    <scope>NUCLEOTIDE SEQUENCE [LARGE SCALE GENOMIC DNA]</scope>
    <source>
        <strain evidence="3 4">RCEF 1005</strain>
    </source>
</reference>
<feature type="compositionally biased region" description="Basic and acidic residues" evidence="1">
    <location>
        <begin position="105"/>
        <end position="123"/>
    </location>
</feature>
<dbReference type="CDD" id="cd00027">
    <property type="entry name" value="BRCT"/>
    <property type="match status" value="1"/>
</dbReference>
<dbReference type="PROSITE" id="PS50172">
    <property type="entry name" value="BRCT"/>
    <property type="match status" value="1"/>
</dbReference>
<feature type="region of interest" description="Disordered" evidence="1">
    <location>
        <begin position="105"/>
        <end position="128"/>
    </location>
</feature>
<organism evidence="3 4">
    <name type="scientific">Akanthomyces lecanii RCEF 1005</name>
    <dbReference type="NCBI Taxonomy" id="1081108"/>
    <lineage>
        <taxon>Eukaryota</taxon>
        <taxon>Fungi</taxon>
        <taxon>Dikarya</taxon>
        <taxon>Ascomycota</taxon>
        <taxon>Pezizomycotina</taxon>
        <taxon>Sordariomycetes</taxon>
        <taxon>Hypocreomycetidae</taxon>
        <taxon>Hypocreales</taxon>
        <taxon>Cordycipitaceae</taxon>
        <taxon>Akanthomyces</taxon>
        <taxon>Cordyceps confragosa</taxon>
    </lineage>
</organism>
<dbReference type="InterPro" id="IPR036420">
    <property type="entry name" value="BRCT_dom_sf"/>
</dbReference>
<evidence type="ECO:0000313" key="4">
    <source>
        <dbReference type="Proteomes" id="UP000076881"/>
    </source>
</evidence>
<feature type="compositionally biased region" description="Basic and acidic residues" evidence="1">
    <location>
        <begin position="293"/>
        <end position="303"/>
    </location>
</feature>
<proteinExistence type="predicted"/>
<feature type="region of interest" description="Disordered" evidence="1">
    <location>
        <begin position="293"/>
        <end position="316"/>
    </location>
</feature>
<dbReference type="OrthoDB" id="342264at2759"/>
<sequence>MPRQIFKNHVIASAGPPPQSITLENLRRWIPMRKGRFAEPFDDEVTHLLCTHEQFKKRVPLVKQVLKGHKRIHIVHYDWLEFSAVFNKRLPEREYSMRSILAKKRAEQRERNRQENGRREGERGVNPTNVPSRIQALFHVYRDREFFAYQIDLTRNHSEDGEFGQRYTMTLWESNAKPHLYWFTAKFMRRKRDPNAAYHRPSPCSGKWRREMDLFKNFFRIKTGIDWQDRVLLEGTTPLSAFQYCPPKGGKPVGRRLRFSYDCCVELNLEWKQQNLPQEISHETEYGKVEDAVGSAEDGKLDSDENDDHGNCAMDLDEGLGGDDACATQQIELSDAP</sequence>
<keyword evidence="4" id="KW-1185">Reference proteome</keyword>
<dbReference type="InterPro" id="IPR001357">
    <property type="entry name" value="BRCT_dom"/>
</dbReference>
<gene>
    <name evidence="3" type="ORF">LEL_03099</name>
</gene>
<comment type="caution">
    <text evidence="3">The sequence shown here is derived from an EMBL/GenBank/DDBJ whole genome shotgun (WGS) entry which is preliminary data.</text>
</comment>
<evidence type="ECO:0000313" key="3">
    <source>
        <dbReference type="EMBL" id="OAA79613.1"/>
    </source>
</evidence>
<dbReference type="Proteomes" id="UP000076881">
    <property type="component" value="Unassembled WGS sequence"/>
</dbReference>